<dbReference type="GO" id="GO:0016567">
    <property type="term" value="P:protein ubiquitination"/>
    <property type="evidence" value="ECO:0007669"/>
    <property type="project" value="UniProtKB-UniPathway"/>
</dbReference>
<feature type="region of interest" description="Disordered" evidence="7">
    <location>
        <begin position="1"/>
        <end position="37"/>
    </location>
</feature>
<dbReference type="SMART" id="SM00184">
    <property type="entry name" value="RING"/>
    <property type="match status" value="1"/>
</dbReference>
<evidence type="ECO:0000256" key="4">
    <source>
        <dbReference type="ARBA" id="ARBA00022786"/>
    </source>
</evidence>
<proteinExistence type="predicted"/>
<dbReference type="GO" id="GO:0008270">
    <property type="term" value="F:zinc ion binding"/>
    <property type="evidence" value="ECO:0007669"/>
    <property type="project" value="UniProtKB-KW"/>
</dbReference>
<keyword evidence="5" id="KW-0862">Zinc</keyword>
<keyword evidence="4" id="KW-0833">Ubl conjugation pathway</keyword>
<dbReference type="InterPro" id="IPR024766">
    <property type="entry name" value="Znf_RING_H2"/>
</dbReference>
<evidence type="ECO:0000256" key="2">
    <source>
        <dbReference type="ARBA" id="ARBA00022723"/>
    </source>
</evidence>
<evidence type="ECO:0000313" key="9">
    <source>
        <dbReference type="EMBL" id="KAF2110392.1"/>
    </source>
</evidence>
<dbReference type="EMBL" id="ML977338">
    <property type="protein sequence ID" value="KAF2110392.1"/>
    <property type="molecule type" value="Genomic_DNA"/>
</dbReference>
<reference evidence="9" key="1">
    <citation type="journal article" date="2020" name="Stud. Mycol.">
        <title>101 Dothideomycetes genomes: a test case for predicting lifestyles and emergence of pathogens.</title>
        <authorList>
            <person name="Haridas S."/>
            <person name="Albert R."/>
            <person name="Binder M."/>
            <person name="Bloem J."/>
            <person name="Labutti K."/>
            <person name="Salamov A."/>
            <person name="Andreopoulos B."/>
            <person name="Baker S."/>
            <person name="Barry K."/>
            <person name="Bills G."/>
            <person name="Bluhm B."/>
            <person name="Cannon C."/>
            <person name="Castanera R."/>
            <person name="Culley D."/>
            <person name="Daum C."/>
            <person name="Ezra D."/>
            <person name="Gonzalez J."/>
            <person name="Henrissat B."/>
            <person name="Kuo A."/>
            <person name="Liang C."/>
            <person name="Lipzen A."/>
            <person name="Lutzoni F."/>
            <person name="Magnuson J."/>
            <person name="Mondo S."/>
            <person name="Nolan M."/>
            <person name="Ohm R."/>
            <person name="Pangilinan J."/>
            <person name="Park H.-J."/>
            <person name="Ramirez L."/>
            <person name="Alfaro M."/>
            <person name="Sun H."/>
            <person name="Tritt A."/>
            <person name="Yoshinaga Y."/>
            <person name="Zwiers L.-H."/>
            <person name="Turgeon B."/>
            <person name="Goodwin S."/>
            <person name="Spatafora J."/>
            <person name="Crous P."/>
            <person name="Grigoriev I."/>
        </authorList>
    </citation>
    <scope>NUCLEOTIDE SEQUENCE</scope>
    <source>
        <strain evidence="9">CBS 627.86</strain>
    </source>
</reference>
<evidence type="ECO:0000256" key="3">
    <source>
        <dbReference type="ARBA" id="ARBA00022771"/>
    </source>
</evidence>
<gene>
    <name evidence="9" type="ORF">BDV96DRAFT_583929</name>
</gene>
<evidence type="ECO:0000313" key="10">
    <source>
        <dbReference type="Proteomes" id="UP000799770"/>
    </source>
</evidence>
<comment type="pathway">
    <text evidence="1">Protein modification; protein ubiquitination.</text>
</comment>
<dbReference type="GO" id="GO:0051603">
    <property type="term" value="P:proteolysis involved in protein catabolic process"/>
    <property type="evidence" value="ECO:0007669"/>
    <property type="project" value="UniProtKB-ARBA"/>
</dbReference>
<name>A0A6A5YTD5_9PLEO</name>
<protein>
    <recommendedName>
        <fullName evidence="8">RING-type domain-containing protein</fullName>
    </recommendedName>
</protein>
<dbReference type="Pfam" id="PF12678">
    <property type="entry name" value="zf-rbx1"/>
    <property type="match status" value="1"/>
</dbReference>
<evidence type="ECO:0000259" key="8">
    <source>
        <dbReference type="PROSITE" id="PS50089"/>
    </source>
</evidence>
<evidence type="ECO:0000256" key="1">
    <source>
        <dbReference type="ARBA" id="ARBA00004906"/>
    </source>
</evidence>
<dbReference type="PANTHER" id="PTHR45969">
    <property type="entry name" value="RING ZINC FINGER PROTEIN-RELATED"/>
    <property type="match status" value="1"/>
</dbReference>
<dbReference type="PANTHER" id="PTHR45969:SF69">
    <property type="entry name" value="FINGER DOMAIN PROTEIN, PUTATIVE (AFU_ORTHOLOGUE AFUA_3G12190)-RELATED"/>
    <property type="match status" value="1"/>
</dbReference>
<dbReference type="InterPro" id="IPR001841">
    <property type="entry name" value="Znf_RING"/>
</dbReference>
<dbReference type="Gene3D" id="3.30.40.10">
    <property type="entry name" value="Zinc/RING finger domain, C3HC4 (zinc finger)"/>
    <property type="match status" value="1"/>
</dbReference>
<evidence type="ECO:0000256" key="6">
    <source>
        <dbReference type="PROSITE-ProRule" id="PRU00175"/>
    </source>
</evidence>
<dbReference type="AlphaFoldDB" id="A0A6A5YTD5"/>
<accession>A0A6A5YTD5</accession>
<dbReference type="OrthoDB" id="3694653at2759"/>
<dbReference type="PROSITE" id="PS50089">
    <property type="entry name" value="ZF_RING_2"/>
    <property type="match status" value="1"/>
</dbReference>
<keyword evidence="10" id="KW-1185">Reference proteome</keyword>
<organism evidence="9 10">
    <name type="scientific">Lophiotrema nucula</name>
    <dbReference type="NCBI Taxonomy" id="690887"/>
    <lineage>
        <taxon>Eukaryota</taxon>
        <taxon>Fungi</taxon>
        <taxon>Dikarya</taxon>
        <taxon>Ascomycota</taxon>
        <taxon>Pezizomycotina</taxon>
        <taxon>Dothideomycetes</taxon>
        <taxon>Pleosporomycetidae</taxon>
        <taxon>Pleosporales</taxon>
        <taxon>Lophiotremataceae</taxon>
        <taxon>Lophiotrema</taxon>
    </lineage>
</organism>
<keyword evidence="3 6" id="KW-0863">Zinc-finger</keyword>
<keyword evidence="2" id="KW-0479">Metal-binding</keyword>
<sequence>MSSPTHPDLNTATTRENSAQEPITPNLTRPNLTTQETTSQVLYNRVLHQRQRHRRRQSHIFYHETERRWHLGSRAQVRVYLAHLDRLDRVGRRDAIALHTGDPIRPILRSRPRARSRLADAKIIRDRFLREGVERMDDESFEDKGWQCAICYEGKREEERDDDGGKKGDVVVKIKACGHVYHKECLGIWLESIPATGEATCPLCRAVLF</sequence>
<feature type="domain" description="RING-type" evidence="8">
    <location>
        <begin position="148"/>
        <end position="205"/>
    </location>
</feature>
<dbReference type="SUPFAM" id="SSF57850">
    <property type="entry name" value="RING/U-box"/>
    <property type="match status" value="1"/>
</dbReference>
<evidence type="ECO:0000256" key="7">
    <source>
        <dbReference type="SAM" id="MobiDB-lite"/>
    </source>
</evidence>
<dbReference type="Proteomes" id="UP000799770">
    <property type="component" value="Unassembled WGS sequence"/>
</dbReference>
<dbReference type="InterPro" id="IPR013083">
    <property type="entry name" value="Znf_RING/FYVE/PHD"/>
</dbReference>
<dbReference type="UniPathway" id="UPA00143"/>
<evidence type="ECO:0000256" key="5">
    <source>
        <dbReference type="ARBA" id="ARBA00022833"/>
    </source>
</evidence>
<dbReference type="GO" id="GO:0061630">
    <property type="term" value="F:ubiquitin protein ligase activity"/>
    <property type="evidence" value="ECO:0007669"/>
    <property type="project" value="TreeGrafter"/>
</dbReference>